<evidence type="ECO:0000259" key="1">
    <source>
        <dbReference type="Pfam" id="PF09380"/>
    </source>
</evidence>
<dbReference type="AlphaFoldDB" id="A0A834ACX9"/>
<dbReference type="PANTHER" id="PTHR46900:SF4">
    <property type="entry name" value="FERM AND PDZ DOMAIN CONTAINING 2"/>
    <property type="match status" value="1"/>
</dbReference>
<evidence type="ECO:0000313" key="2">
    <source>
        <dbReference type="EMBL" id="KAF6108824.1"/>
    </source>
</evidence>
<feature type="domain" description="FERM C-terminal PH-like" evidence="1">
    <location>
        <begin position="124"/>
        <end position="160"/>
    </location>
</feature>
<comment type="caution">
    <text evidence="2">The sequence shown here is derived from an EMBL/GenBank/DDBJ whole genome shotgun (WGS) entry which is preliminary data.</text>
</comment>
<dbReference type="EMBL" id="JABVXQ010000005">
    <property type="protein sequence ID" value="KAF6108824.1"/>
    <property type="molecule type" value="Genomic_DNA"/>
</dbReference>
<organism evidence="2 3">
    <name type="scientific">Phyllostomus discolor</name>
    <name type="common">pale spear-nosed bat</name>
    <dbReference type="NCBI Taxonomy" id="89673"/>
    <lineage>
        <taxon>Eukaryota</taxon>
        <taxon>Metazoa</taxon>
        <taxon>Chordata</taxon>
        <taxon>Craniata</taxon>
        <taxon>Vertebrata</taxon>
        <taxon>Euteleostomi</taxon>
        <taxon>Mammalia</taxon>
        <taxon>Eutheria</taxon>
        <taxon>Laurasiatheria</taxon>
        <taxon>Chiroptera</taxon>
        <taxon>Yangochiroptera</taxon>
        <taxon>Phyllostomidae</taxon>
        <taxon>Phyllostominae</taxon>
        <taxon>Phyllostomus</taxon>
    </lineage>
</organism>
<gene>
    <name evidence="2" type="ORF">HJG60_005281</name>
</gene>
<dbReference type="Proteomes" id="UP000664940">
    <property type="component" value="Unassembled WGS sequence"/>
</dbReference>
<sequence length="165" mass="19077">MHHLSPVLWGQEAELEFLKVRPWYPWKKSWCSRAHSQQPTLRPFLSAKCAQTQEELQTRVLRLGEEGSSIAHLAKRGFWKQMTLEMIPKDGYELVGWGGYVTQQLLEYGVLVHQVLPEKTRLEGEVALGICAKGLIIYEVKNNSRIATLQFQWREVGKISIYLLK</sequence>
<proteinExistence type="predicted"/>
<reference evidence="2 3" key="1">
    <citation type="journal article" date="2020" name="Nature">
        <title>Six reference-quality genomes reveal evolution of bat adaptations.</title>
        <authorList>
            <person name="Jebb D."/>
            <person name="Huang Z."/>
            <person name="Pippel M."/>
            <person name="Hughes G.M."/>
            <person name="Lavrichenko K."/>
            <person name="Devanna P."/>
            <person name="Winkler S."/>
            <person name="Jermiin L.S."/>
            <person name="Skirmuntt E.C."/>
            <person name="Katzourakis A."/>
            <person name="Burkitt-Gray L."/>
            <person name="Ray D.A."/>
            <person name="Sullivan K.A.M."/>
            <person name="Roscito J.G."/>
            <person name="Kirilenko B.M."/>
            <person name="Davalos L.M."/>
            <person name="Corthals A.P."/>
            <person name="Power M.L."/>
            <person name="Jones G."/>
            <person name="Ransome R.D."/>
            <person name="Dechmann D.K.N."/>
            <person name="Locatelli A.G."/>
            <person name="Puechmaille S.J."/>
            <person name="Fedrigo O."/>
            <person name="Jarvis E.D."/>
            <person name="Hiller M."/>
            <person name="Vernes S.C."/>
            <person name="Myers E.W."/>
            <person name="Teeling E.C."/>
        </authorList>
    </citation>
    <scope>NUCLEOTIDE SEQUENCE [LARGE SCALE GENOMIC DNA]</scope>
    <source>
        <strain evidence="2">Bat1K_MPI-CBG_1</strain>
    </source>
</reference>
<dbReference type="Pfam" id="PF09380">
    <property type="entry name" value="FERM_C"/>
    <property type="match status" value="1"/>
</dbReference>
<protein>
    <submittedName>
        <fullName evidence="2">FERM and PDZ domain containing 2</fullName>
    </submittedName>
</protein>
<dbReference type="InterPro" id="IPR011993">
    <property type="entry name" value="PH-like_dom_sf"/>
</dbReference>
<dbReference type="InterPro" id="IPR018980">
    <property type="entry name" value="FERM_PH-like_C"/>
</dbReference>
<evidence type="ECO:0000313" key="3">
    <source>
        <dbReference type="Proteomes" id="UP000664940"/>
    </source>
</evidence>
<dbReference type="InterPro" id="IPR052074">
    <property type="entry name" value="NonRcpt_TyrProt_Phosphatase"/>
</dbReference>
<dbReference type="SUPFAM" id="SSF50729">
    <property type="entry name" value="PH domain-like"/>
    <property type="match status" value="1"/>
</dbReference>
<accession>A0A834ACX9</accession>
<dbReference type="Gene3D" id="2.30.29.30">
    <property type="entry name" value="Pleckstrin-homology domain (PH domain)/Phosphotyrosine-binding domain (PTB)"/>
    <property type="match status" value="1"/>
</dbReference>
<name>A0A834ACX9_9CHIR</name>
<dbReference type="PANTHER" id="PTHR46900">
    <property type="entry name" value="TYROSINE-PROTEIN PHOSPHATASE NON-RECEPTOR TYPE 13"/>
    <property type="match status" value="1"/>
</dbReference>